<dbReference type="Gene3D" id="1.10.260.40">
    <property type="entry name" value="lambda repressor-like DNA-binding domains"/>
    <property type="match status" value="1"/>
</dbReference>
<evidence type="ECO:0000313" key="2">
    <source>
        <dbReference type="EMBL" id="OAP49977.1"/>
    </source>
</evidence>
<dbReference type="OrthoDB" id="7851911at2"/>
<accession>A0A178YRF8</accession>
<dbReference type="SUPFAM" id="SSF47413">
    <property type="entry name" value="lambda repressor-like DNA-binding domains"/>
    <property type="match status" value="1"/>
</dbReference>
<proteinExistence type="predicted"/>
<dbReference type="STRING" id="36856.ATB98_16785"/>
<evidence type="ECO:0000259" key="1">
    <source>
        <dbReference type="PROSITE" id="PS50943"/>
    </source>
</evidence>
<dbReference type="CDD" id="cd00093">
    <property type="entry name" value="HTH_XRE"/>
    <property type="match status" value="1"/>
</dbReference>
<dbReference type="GO" id="GO:0003677">
    <property type="term" value="F:DNA binding"/>
    <property type="evidence" value="ECO:0007669"/>
    <property type="project" value="InterPro"/>
</dbReference>
<comment type="caution">
    <text evidence="2">The sequence shown here is derived from an EMBL/GenBank/DDBJ whole genome shotgun (WGS) entry which is preliminary data.</text>
</comment>
<dbReference type="EMBL" id="LNQB01000048">
    <property type="protein sequence ID" value="OAP49977.1"/>
    <property type="molecule type" value="Genomic_DNA"/>
</dbReference>
<protein>
    <recommendedName>
        <fullName evidence="1">HTH cro/C1-type domain-containing protein</fullName>
    </recommendedName>
</protein>
<organism evidence="2 3">
    <name type="scientific">Sinorhizobium saheli</name>
    <dbReference type="NCBI Taxonomy" id="36856"/>
    <lineage>
        <taxon>Bacteria</taxon>
        <taxon>Pseudomonadati</taxon>
        <taxon>Pseudomonadota</taxon>
        <taxon>Alphaproteobacteria</taxon>
        <taxon>Hyphomicrobiales</taxon>
        <taxon>Rhizobiaceae</taxon>
        <taxon>Sinorhizobium/Ensifer group</taxon>
        <taxon>Sinorhizobium</taxon>
    </lineage>
</organism>
<dbReference type="RefSeq" id="WP_066868641.1">
    <property type="nucleotide sequence ID" value="NZ_LNQB01000048.1"/>
</dbReference>
<name>A0A178YRF8_SINSA</name>
<dbReference type="Proteomes" id="UP000078507">
    <property type="component" value="Unassembled WGS sequence"/>
</dbReference>
<dbReference type="PROSITE" id="PS50943">
    <property type="entry name" value="HTH_CROC1"/>
    <property type="match status" value="1"/>
</dbReference>
<sequence>MKLEITREWFERRAKQEGDLEISAGRLARDPTPDETDIEPAVVDTADPMRMAFGSLVETMRRRRGLTIEKLAERIDLDAGDIMRIERDAHFRPEPRAVYRLAETFDLPHKALQQLSGNTVARPGLQEQALRFAARSGESPQKLSRDEQQALEEFVAYLQKQQG</sequence>
<feature type="domain" description="HTH cro/C1-type" evidence="1">
    <location>
        <begin position="57"/>
        <end position="112"/>
    </location>
</feature>
<dbReference type="InterPro" id="IPR001387">
    <property type="entry name" value="Cro/C1-type_HTH"/>
</dbReference>
<dbReference type="AlphaFoldDB" id="A0A178YRF8"/>
<dbReference type="InterPro" id="IPR010982">
    <property type="entry name" value="Lambda_DNA-bd_dom_sf"/>
</dbReference>
<dbReference type="Pfam" id="PF12844">
    <property type="entry name" value="HTH_19"/>
    <property type="match status" value="1"/>
</dbReference>
<dbReference type="SMART" id="SM00530">
    <property type="entry name" value="HTH_XRE"/>
    <property type="match status" value="1"/>
</dbReference>
<reference evidence="2 3" key="1">
    <citation type="submission" date="2015-11" db="EMBL/GenBank/DDBJ databases">
        <title>Ensifer anhuiense sp. nov., an effective nitrogen fixation bacterium with Glycine soja.</title>
        <authorList>
            <person name="Yan H."/>
            <person name="Chen W."/>
        </authorList>
    </citation>
    <scope>NUCLEOTIDE SEQUENCE [LARGE SCALE GENOMIC DNA]</scope>
    <source>
        <strain evidence="2 3">LMG 7837</strain>
    </source>
</reference>
<gene>
    <name evidence="2" type="ORF">ATB98_16785</name>
</gene>
<keyword evidence="3" id="KW-1185">Reference proteome</keyword>
<evidence type="ECO:0000313" key="3">
    <source>
        <dbReference type="Proteomes" id="UP000078507"/>
    </source>
</evidence>